<organism evidence="2 3">
    <name type="scientific">Thermoactinomyces vulgaris</name>
    <dbReference type="NCBI Taxonomy" id="2026"/>
    <lineage>
        <taxon>Bacteria</taxon>
        <taxon>Bacillati</taxon>
        <taxon>Bacillota</taxon>
        <taxon>Bacilli</taxon>
        <taxon>Bacillales</taxon>
        <taxon>Thermoactinomycetaceae</taxon>
        <taxon>Thermoactinomyces</taxon>
    </lineage>
</organism>
<comment type="caution">
    <text evidence="2">The sequence shown here is derived from an EMBL/GenBank/DDBJ whole genome shotgun (WGS) entry which is preliminary data.</text>
</comment>
<accession>A0ABS0QF48</accession>
<dbReference type="RefSeq" id="WP_062842858.1">
    <property type="nucleotide sequence ID" value="NZ_CP039710.1"/>
</dbReference>
<evidence type="ECO:0000313" key="2">
    <source>
        <dbReference type="EMBL" id="MBH8587900.1"/>
    </source>
</evidence>
<dbReference type="Proteomes" id="UP000641910">
    <property type="component" value="Unassembled WGS sequence"/>
</dbReference>
<dbReference type="InterPro" id="IPR050237">
    <property type="entry name" value="ATP-dep_AMP-bd_enzyme"/>
</dbReference>
<dbReference type="InterPro" id="IPR000873">
    <property type="entry name" value="AMP-dep_synth/lig_dom"/>
</dbReference>
<evidence type="ECO:0000313" key="3">
    <source>
        <dbReference type="Proteomes" id="UP000641910"/>
    </source>
</evidence>
<sequence>MIQIASTLGNALRSYAQFHPDQEALVSPGFRIRYREYEERTNQFARYLSGQGVKKGDRVPLLTGTNASFALSLMALAKIGAVAVPLNHYWKPEMIRWAIDDLEADFLLVGDQFYPLIQTEAETGKIRHTIVCEQNKVSPGLLRALQKYPDTSPVESVALPLFWTGIHVIWWRLLPSTFQRLHRSVYNPFWV</sequence>
<dbReference type="EMBL" id="JAECVU010000001">
    <property type="protein sequence ID" value="MBH8587900.1"/>
    <property type="molecule type" value="Genomic_DNA"/>
</dbReference>
<dbReference type="PANTHER" id="PTHR43767:SF1">
    <property type="entry name" value="NONRIBOSOMAL PEPTIDE SYNTHASE PES1 (EUROFUNG)-RELATED"/>
    <property type="match status" value="1"/>
</dbReference>
<dbReference type="PANTHER" id="PTHR43767">
    <property type="entry name" value="LONG-CHAIN-FATTY-ACID--COA LIGASE"/>
    <property type="match status" value="1"/>
</dbReference>
<protein>
    <submittedName>
        <fullName evidence="2">AMP-binding protein</fullName>
    </submittedName>
</protein>
<dbReference type="Gene3D" id="3.40.50.980">
    <property type="match status" value="1"/>
</dbReference>
<keyword evidence="3" id="KW-1185">Reference proteome</keyword>
<gene>
    <name evidence="2" type="ORF">I8U22_03570</name>
</gene>
<evidence type="ECO:0000259" key="1">
    <source>
        <dbReference type="Pfam" id="PF00501"/>
    </source>
</evidence>
<dbReference type="SUPFAM" id="SSF56801">
    <property type="entry name" value="Acetyl-CoA synthetase-like"/>
    <property type="match status" value="1"/>
</dbReference>
<proteinExistence type="predicted"/>
<dbReference type="Pfam" id="PF00501">
    <property type="entry name" value="AMP-binding"/>
    <property type="match status" value="1"/>
</dbReference>
<reference evidence="2 3" key="1">
    <citation type="submission" date="2020-12" db="EMBL/GenBank/DDBJ databases">
        <title>WGS of Thermoactinomyces spp.</title>
        <authorList>
            <person name="Cheng K."/>
        </authorList>
    </citation>
    <scope>NUCLEOTIDE SEQUENCE [LARGE SCALE GENOMIC DNA]</scope>
    <source>
        <strain evidence="3">CICC 10650\ACCC 41061</strain>
    </source>
</reference>
<name>A0ABS0QF48_THEVU</name>
<feature type="domain" description="AMP-dependent synthetase/ligase" evidence="1">
    <location>
        <begin position="15"/>
        <end position="140"/>
    </location>
</feature>